<feature type="region of interest" description="Disordered" evidence="1">
    <location>
        <begin position="486"/>
        <end position="512"/>
    </location>
</feature>
<reference evidence="3" key="2">
    <citation type="journal article" date="2023" name="IMA Fungus">
        <title>Comparative genomic study of the Penicillium genus elucidates a diverse pangenome and 15 lateral gene transfer events.</title>
        <authorList>
            <person name="Petersen C."/>
            <person name="Sorensen T."/>
            <person name="Nielsen M.R."/>
            <person name="Sondergaard T.E."/>
            <person name="Sorensen J.L."/>
            <person name="Fitzpatrick D.A."/>
            <person name="Frisvad J.C."/>
            <person name="Nielsen K.L."/>
        </authorList>
    </citation>
    <scope>NUCLEOTIDE SEQUENCE</scope>
    <source>
        <strain evidence="3">IBT 30069</strain>
    </source>
</reference>
<dbReference type="Pfam" id="PF10281">
    <property type="entry name" value="Ish1"/>
    <property type="match status" value="6"/>
</dbReference>
<dbReference type="AlphaFoldDB" id="A0A9W9F5H2"/>
<protein>
    <recommendedName>
        <fullName evidence="5">Stress-responsive protein Ish1</fullName>
    </recommendedName>
</protein>
<comment type="caution">
    <text evidence="3">The sequence shown here is derived from an EMBL/GenBank/DDBJ whole genome shotgun (WGS) entry which is preliminary data.</text>
</comment>
<dbReference type="Proteomes" id="UP001149165">
    <property type="component" value="Unassembled WGS sequence"/>
</dbReference>
<keyword evidence="2" id="KW-0732">Signal</keyword>
<proteinExistence type="predicted"/>
<organism evidence="3 4">
    <name type="scientific">Penicillium angulare</name>
    <dbReference type="NCBI Taxonomy" id="116970"/>
    <lineage>
        <taxon>Eukaryota</taxon>
        <taxon>Fungi</taxon>
        <taxon>Dikarya</taxon>
        <taxon>Ascomycota</taxon>
        <taxon>Pezizomycotina</taxon>
        <taxon>Eurotiomycetes</taxon>
        <taxon>Eurotiomycetidae</taxon>
        <taxon>Eurotiales</taxon>
        <taxon>Aspergillaceae</taxon>
        <taxon>Penicillium</taxon>
    </lineage>
</organism>
<dbReference type="OrthoDB" id="2527403at2759"/>
<reference evidence="3" key="1">
    <citation type="submission" date="2022-11" db="EMBL/GenBank/DDBJ databases">
        <authorList>
            <person name="Petersen C."/>
        </authorList>
    </citation>
    <scope>NUCLEOTIDE SEQUENCE</scope>
    <source>
        <strain evidence="3">IBT 30069</strain>
    </source>
</reference>
<evidence type="ECO:0008006" key="5">
    <source>
        <dbReference type="Google" id="ProtNLM"/>
    </source>
</evidence>
<feature type="compositionally biased region" description="Basic and acidic residues" evidence="1">
    <location>
        <begin position="489"/>
        <end position="503"/>
    </location>
</feature>
<accession>A0A9W9F5H2</accession>
<sequence length="512" mass="57007">MKFHLATGLVFFLATAEAVGASSWWSKAVYNKWHETELERWLSDHDIPHPSPADRRDLENLVKSNWDSKVQKPLGHVTDQASDELQNAKEWIFESWSDSHLKAFLDRHGIPAPQPRKRDTLIKAARENYESVAQKVGETAAYPGNWLYEQWSESDLKEWLDEHGWPVPQPTTRDKLISTVRRSSRIASLQARAIASSAVASAEAAKESLSDELFNAWSDSKLKEFLDEHDVRVPQGSKRNELIALARKHRYYLLGQASSASSAASEAFGAATTKAGNEYARATDDAKLKAEDGFNAAIGTWSDSRLKAFLDARSVPVPQYSKRDELIAKVRASAHRASGGWNEYNFDTWDKEHLLKYLSALNSKAAKKADASREELIKHAKDSYTKASKAGGEQYASATAAATKATGSAKDTTFDQWSQSDLKKYLDSYGIPVYQGSSINELRAAARRQTTYFKYGTNNPQDTIYAKVADTLQWALDQLKIGASSGRAQGHEAAENVREKASEKAQSIRSEL</sequence>
<gene>
    <name evidence="3" type="ORF">N7456_009871</name>
</gene>
<dbReference type="InterPro" id="IPR018803">
    <property type="entry name" value="Ish1/Msc1-like"/>
</dbReference>
<evidence type="ECO:0000256" key="1">
    <source>
        <dbReference type="SAM" id="MobiDB-lite"/>
    </source>
</evidence>
<feature type="chain" id="PRO_5040803231" description="Stress-responsive protein Ish1" evidence="2">
    <location>
        <begin position="22"/>
        <end position="512"/>
    </location>
</feature>
<evidence type="ECO:0000313" key="4">
    <source>
        <dbReference type="Proteomes" id="UP001149165"/>
    </source>
</evidence>
<evidence type="ECO:0000313" key="3">
    <source>
        <dbReference type="EMBL" id="KAJ5094010.1"/>
    </source>
</evidence>
<feature type="signal peptide" evidence="2">
    <location>
        <begin position="1"/>
        <end position="21"/>
    </location>
</feature>
<evidence type="ECO:0000256" key="2">
    <source>
        <dbReference type="SAM" id="SignalP"/>
    </source>
</evidence>
<dbReference type="EMBL" id="JAPQKH010000006">
    <property type="protein sequence ID" value="KAJ5094010.1"/>
    <property type="molecule type" value="Genomic_DNA"/>
</dbReference>
<name>A0A9W9F5H2_9EURO</name>
<keyword evidence="4" id="KW-1185">Reference proteome</keyword>